<name>A0A813IV87_POLGL</name>
<evidence type="ECO:0000313" key="2">
    <source>
        <dbReference type="EMBL" id="CAE8656691.1"/>
    </source>
</evidence>
<comment type="caution">
    <text evidence="2">The sequence shown here is derived from an EMBL/GenBank/DDBJ whole genome shotgun (WGS) entry which is preliminary data.</text>
</comment>
<dbReference type="EMBL" id="CAJNNW010014506">
    <property type="protein sequence ID" value="CAE8656691.1"/>
    <property type="molecule type" value="Genomic_DNA"/>
</dbReference>
<evidence type="ECO:0000313" key="3">
    <source>
        <dbReference type="Proteomes" id="UP000626109"/>
    </source>
</evidence>
<feature type="region of interest" description="Disordered" evidence="1">
    <location>
        <begin position="440"/>
        <end position="478"/>
    </location>
</feature>
<sequence length="478" mass="53082">MTVMAETGGNGEILQDAHFQVLASSKIEQKEFNRLLQAHLPGYTQKKRVVEGLKEFLVSVEAVEQKLYFVKNLGSAKGKLEVEDQRLLDSHSTIDLKEKIQVLNTDLQAMIDEGRLTSEEKPVVHDNLIARRQAAKEAEKPKLLEKLERMLVCVSKAEPIVLPLAGLEAIYPCQAGLQAIHRIEKRPEKSWTEYDRELLSTKAKLQEASRALEPKSRMWFESDREFQPRLEKAVAQLAKQKLEQKKREEEEELERKRLESEQALERKRLAHHQAEEQRARELEEKLELKRLEAKLKPQKEAPQAKKKEKVLRTKMDAHDFYAPPPRVDSDDEESGSAQPSETVSAAATPLPSPSPSPALVASKDPKTSPSPMLTAAKDPAPKASPKKAPAKVIESKWASSPSMMPALPEELAAELAGGDLPSLAEAVGLAGPTLADAVKAAPVKKAPPPQPVKKEKKKFAKMDLSQLGFDANNPNNVA</sequence>
<feature type="compositionally biased region" description="Basic and acidic residues" evidence="1">
    <location>
        <begin position="291"/>
        <end position="319"/>
    </location>
</feature>
<dbReference type="AlphaFoldDB" id="A0A813IV87"/>
<feature type="region of interest" description="Disordered" evidence="1">
    <location>
        <begin position="291"/>
        <end position="401"/>
    </location>
</feature>
<proteinExistence type="predicted"/>
<accession>A0A813IV87</accession>
<evidence type="ECO:0000256" key="1">
    <source>
        <dbReference type="SAM" id="MobiDB-lite"/>
    </source>
</evidence>
<reference evidence="2" key="1">
    <citation type="submission" date="2021-02" db="EMBL/GenBank/DDBJ databases">
        <authorList>
            <person name="Dougan E. K."/>
            <person name="Rhodes N."/>
            <person name="Thang M."/>
            <person name="Chan C."/>
        </authorList>
    </citation>
    <scope>NUCLEOTIDE SEQUENCE</scope>
</reference>
<organism evidence="2 3">
    <name type="scientific">Polarella glacialis</name>
    <name type="common">Dinoflagellate</name>
    <dbReference type="NCBI Taxonomy" id="89957"/>
    <lineage>
        <taxon>Eukaryota</taxon>
        <taxon>Sar</taxon>
        <taxon>Alveolata</taxon>
        <taxon>Dinophyceae</taxon>
        <taxon>Suessiales</taxon>
        <taxon>Suessiaceae</taxon>
        <taxon>Polarella</taxon>
    </lineage>
</organism>
<gene>
    <name evidence="2" type="ORF">PGLA2088_LOCUS12335</name>
</gene>
<protein>
    <submittedName>
        <fullName evidence="2">Uncharacterized protein</fullName>
    </submittedName>
</protein>
<dbReference type="Proteomes" id="UP000626109">
    <property type="component" value="Unassembled WGS sequence"/>
</dbReference>